<evidence type="ECO:0000256" key="2">
    <source>
        <dbReference type="ARBA" id="ARBA00022980"/>
    </source>
</evidence>
<dbReference type="Pfam" id="PF01198">
    <property type="entry name" value="Ribosomal_L31e"/>
    <property type="match status" value="1"/>
</dbReference>
<evidence type="ECO:0008006" key="7">
    <source>
        <dbReference type="Google" id="ProtNLM"/>
    </source>
</evidence>
<dbReference type="GO" id="GO:0003735">
    <property type="term" value="F:structural constituent of ribosome"/>
    <property type="evidence" value="ECO:0007669"/>
    <property type="project" value="InterPro"/>
</dbReference>
<comment type="caution">
    <text evidence="5">The sequence shown here is derived from an EMBL/GenBank/DDBJ whole genome shotgun (WGS) entry which is preliminary data.</text>
</comment>
<evidence type="ECO:0000256" key="1">
    <source>
        <dbReference type="ARBA" id="ARBA00010808"/>
    </source>
</evidence>
<dbReference type="STRING" id="1658172.A0A1B7P7G7"/>
<proteinExistence type="inferred from homology"/>
<protein>
    <recommendedName>
        <fullName evidence="7">60S ribosomal protein L31</fullName>
    </recommendedName>
</protein>
<comment type="similarity">
    <text evidence="1">Belongs to the eukaryotic ribosomal protein eL31 family.</text>
</comment>
<dbReference type="EMBL" id="LGUA01000039">
    <property type="protein sequence ID" value="OAX84938.1"/>
    <property type="molecule type" value="Genomic_DNA"/>
</dbReference>
<sequence length="173" mass="19017">MSRDIFEIYPIRTAKRATPVFPWASPKTSSEIEHFAACNDDNDKPNHPLNANSLPRFAAMSSAKAGKKSQRSAISDVVSREYTIHLHRRVHGVSFKKRAPRAIKEIRAFAEQAMVRFNPAPLCMDACMGGKGTGWRRNVDGSELPRAALLRENSKLPGMPGRHSALPPGLSAG</sequence>
<dbReference type="SUPFAM" id="SSF54575">
    <property type="entry name" value="Ribosomal protein L31e"/>
    <property type="match status" value="1"/>
</dbReference>
<keyword evidence="3" id="KW-0687">Ribonucleoprotein</keyword>
<feature type="region of interest" description="Disordered" evidence="4">
    <location>
        <begin position="151"/>
        <end position="173"/>
    </location>
</feature>
<accession>A0A1B7P7G7</accession>
<evidence type="ECO:0000256" key="3">
    <source>
        <dbReference type="ARBA" id="ARBA00023274"/>
    </source>
</evidence>
<evidence type="ECO:0000256" key="4">
    <source>
        <dbReference type="SAM" id="MobiDB-lite"/>
    </source>
</evidence>
<reference evidence="5 6" key="1">
    <citation type="submission" date="2015-07" db="EMBL/GenBank/DDBJ databases">
        <title>Emmonsia species relationships and genome sequence.</title>
        <authorList>
            <person name="Cuomo C.A."/>
            <person name="Schwartz I.S."/>
            <person name="Kenyon C."/>
            <person name="de Hoog G.S."/>
            <person name="Govender N.P."/>
            <person name="Botha A."/>
            <person name="Moreno L."/>
            <person name="de Vries M."/>
            <person name="Munoz J.F."/>
            <person name="Stielow J.B."/>
        </authorList>
    </citation>
    <scope>NUCLEOTIDE SEQUENCE [LARGE SCALE GENOMIC DNA]</scope>
    <source>
        <strain evidence="5 6">CBS 136260</strain>
    </source>
</reference>
<evidence type="ECO:0000313" key="5">
    <source>
        <dbReference type="EMBL" id="OAX84938.1"/>
    </source>
</evidence>
<name>A0A1B7P7G7_9EURO</name>
<dbReference type="Gene3D" id="3.10.440.10">
    <property type="match status" value="1"/>
</dbReference>
<dbReference type="GO" id="GO:0002181">
    <property type="term" value="P:cytoplasmic translation"/>
    <property type="evidence" value="ECO:0007669"/>
    <property type="project" value="TreeGrafter"/>
</dbReference>
<dbReference type="InterPro" id="IPR023621">
    <property type="entry name" value="Ribosomal_eL31_dom_sf"/>
</dbReference>
<dbReference type="GO" id="GO:0022625">
    <property type="term" value="C:cytosolic large ribosomal subunit"/>
    <property type="evidence" value="ECO:0007669"/>
    <property type="project" value="TreeGrafter"/>
</dbReference>
<keyword evidence="6" id="KW-1185">Reference proteome</keyword>
<dbReference type="PANTHER" id="PTHR10956:SF0">
    <property type="entry name" value="60S RIBOSOMAL PROTEIN L31"/>
    <property type="match status" value="1"/>
</dbReference>
<dbReference type="OrthoDB" id="9739313at2759"/>
<dbReference type="Proteomes" id="UP000091918">
    <property type="component" value="Unassembled WGS sequence"/>
</dbReference>
<organism evidence="5 6">
    <name type="scientific">Emergomyces africanus</name>
    <dbReference type="NCBI Taxonomy" id="1955775"/>
    <lineage>
        <taxon>Eukaryota</taxon>
        <taxon>Fungi</taxon>
        <taxon>Dikarya</taxon>
        <taxon>Ascomycota</taxon>
        <taxon>Pezizomycotina</taxon>
        <taxon>Eurotiomycetes</taxon>
        <taxon>Eurotiomycetidae</taxon>
        <taxon>Onygenales</taxon>
        <taxon>Ajellomycetaceae</taxon>
        <taxon>Emergomyces</taxon>
    </lineage>
</organism>
<dbReference type="PANTHER" id="PTHR10956">
    <property type="entry name" value="60S RIBOSOMAL PROTEIN L31"/>
    <property type="match status" value="1"/>
</dbReference>
<dbReference type="InterPro" id="IPR000054">
    <property type="entry name" value="Ribosomal_eL31"/>
</dbReference>
<dbReference type="SMART" id="SM01380">
    <property type="entry name" value="Ribosomal_L31e"/>
    <property type="match status" value="1"/>
</dbReference>
<gene>
    <name evidence="5" type="ORF">ACJ72_00691</name>
</gene>
<evidence type="ECO:0000313" key="6">
    <source>
        <dbReference type="Proteomes" id="UP000091918"/>
    </source>
</evidence>
<dbReference type="AlphaFoldDB" id="A0A1B7P7G7"/>
<keyword evidence="2" id="KW-0689">Ribosomal protein</keyword>